<keyword evidence="5 6" id="KW-0472">Membrane</keyword>
<dbReference type="InterPro" id="IPR038766">
    <property type="entry name" value="Membrane_comp_ABC_pdt"/>
</dbReference>
<feature type="transmembrane region" description="Helical" evidence="6">
    <location>
        <begin position="717"/>
        <end position="744"/>
    </location>
</feature>
<feature type="domain" description="ABC3 transporter permease C-terminal" evidence="7">
    <location>
        <begin position="666"/>
        <end position="777"/>
    </location>
</feature>
<comment type="caution">
    <text evidence="8">The sequence shown here is derived from an EMBL/GenBank/DDBJ whole genome shotgun (WGS) entry which is preliminary data.</text>
</comment>
<feature type="transmembrane region" description="Helical" evidence="6">
    <location>
        <begin position="266"/>
        <end position="288"/>
    </location>
</feature>
<dbReference type="PANTHER" id="PTHR30287:SF2">
    <property type="entry name" value="BLL1001 PROTEIN"/>
    <property type="match status" value="1"/>
</dbReference>
<dbReference type="PANTHER" id="PTHR30287">
    <property type="entry name" value="MEMBRANE COMPONENT OF PREDICTED ABC SUPERFAMILY METABOLITE UPTAKE TRANSPORTER"/>
    <property type="match status" value="1"/>
</dbReference>
<evidence type="ECO:0000256" key="1">
    <source>
        <dbReference type="ARBA" id="ARBA00004651"/>
    </source>
</evidence>
<organism evidence="8 9">
    <name type="scientific">Tessaracoccus rhinocerotis</name>
    <dbReference type="NCBI Taxonomy" id="1689449"/>
    <lineage>
        <taxon>Bacteria</taxon>
        <taxon>Bacillati</taxon>
        <taxon>Actinomycetota</taxon>
        <taxon>Actinomycetes</taxon>
        <taxon>Propionibacteriales</taxon>
        <taxon>Propionibacteriaceae</taxon>
        <taxon>Tessaracoccus</taxon>
    </lineage>
</organism>
<feature type="transmembrane region" description="Helical" evidence="6">
    <location>
        <begin position="658"/>
        <end position="682"/>
    </location>
</feature>
<evidence type="ECO:0000256" key="4">
    <source>
        <dbReference type="ARBA" id="ARBA00022989"/>
    </source>
</evidence>
<dbReference type="OrthoDB" id="9766372at2"/>
<evidence type="ECO:0000313" key="9">
    <source>
        <dbReference type="Proteomes" id="UP000317638"/>
    </source>
</evidence>
<dbReference type="AlphaFoldDB" id="A0A553K5M8"/>
<dbReference type="GO" id="GO:0005886">
    <property type="term" value="C:plasma membrane"/>
    <property type="evidence" value="ECO:0007669"/>
    <property type="project" value="UniProtKB-SubCell"/>
</dbReference>
<name>A0A553K5M8_9ACTN</name>
<evidence type="ECO:0000256" key="3">
    <source>
        <dbReference type="ARBA" id="ARBA00022692"/>
    </source>
</evidence>
<feature type="transmembrane region" description="Helical" evidence="6">
    <location>
        <begin position="756"/>
        <end position="776"/>
    </location>
</feature>
<evidence type="ECO:0000256" key="6">
    <source>
        <dbReference type="SAM" id="Phobius"/>
    </source>
</evidence>
<gene>
    <name evidence="8" type="ORF">FOJ82_03870</name>
</gene>
<reference evidence="8 9" key="1">
    <citation type="submission" date="2019-07" db="EMBL/GenBank/DDBJ databases">
        <authorList>
            <person name="Zhou L.-Y."/>
        </authorList>
    </citation>
    <scope>NUCLEOTIDE SEQUENCE [LARGE SCALE GENOMIC DNA]</scope>
    <source>
        <strain evidence="8 9">YIM 101269</strain>
    </source>
</reference>
<dbReference type="EMBL" id="VKKG01000001">
    <property type="protein sequence ID" value="TRY20015.1"/>
    <property type="molecule type" value="Genomic_DNA"/>
</dbReference>
<dbReference type="InterPro" id="IPR003838">
    <property type="entry name" value="ABC3_permease_C"/>
</dbReference>
<evidence type="ECO:0000256" key="2">
    <source>
        <dbReference type="ARBA" id="ARBA00022475"/>
    </source>
</evidence>
<protein>
    <submittedName>
        <fullName evidence="8">FtsX-like permease family protein</fullName>
    </submittedName>
</protein>
<feature type="transmembrane region" description="Helical" evidence="6">
    <location>
        <begin position="435"/>
        <end position="453"/>
    </location>
</feature>
<comment type="subcellular location">
    <subcellularLocation>
        <location evidence="1">Cell membrane</location>
        <topology evidence="1">Multi-pass membrane protein</topology>
    </subcellularLocation>
</comment>
<proteinExistence type="predicted"/>
<feature type="domain" description="ABC3 transporter permease C-terminal" evidence="7">
    <location>
        <begin position="271"/>
        <end position="378"/>
    </location>
</feature>
<feature type="transmembrane region" description="Helical" evidence="6">
    <location>
        <begin position="359"/>
        <end position="378"/>
    </location>
</feature>
<dbReference type="Proteomes" id="UP000317638">
    <property type="component" value="Unassembled WGS sequence"/>
</dbReference>
<sequence length="792" mass="83017">MPGVRELRALTWRSLRRNRASAAILVGFMALATMLAASAAALVVTATGASESLMRQARTPHFLQMHAGDVDLVRMAAFAMSNPLVEQWAVSEILNVDGAAVRIVGDGVDTTLAEALQDNSFVTQNAGFDLLLDTDGEVIAPTPGTVWLPLFYFAELDLAVGNVLWVTGPGGRTQLEVAGFLRDSQMNSSYASSKRLLVSAGDLERVRSTVADAGAVEHLVQFRLTDPAAATQFEEQYRAAGLEASGPTVTWALFVLVNSISEGVTAAIAILVTVLLVGIALLCVRFTLLTTIEQDHRQIGTLMAIGTRRRDLRRLYSRRYLAMALAGAVVGLLGALGLSRVLLARVELFLGPSGRELPAIALGVALAALLVCVVVLSVHRTLRALERISPVRALRTDGAAPAGVPRRPPRWLSVADGALGTNTTLGLGDLWRRPGLYVVPLVVHTLAVFVLVVPQNLYTTVTSPGFVTSMGAGVSDMLVGVRPPVEVERAAELAEELAADPRVERHTMLVTAAYSTTTVEGTRASLRIESGDLGMFPISYTRGRAPVEPGQLAVSALQADALGVDLGDVVVAEPVGGGEPLELAVVGVYQDITNGGRTAKMVMPHTSSEVMWSTLQADFTPGFHVGAAISGYAATNPDVRVSSVRDHVAASLGGTVDALGSAAVAAVLVGLAVAALVTALFMRLLVARDAARTATLRALGFRDHQIRRQSLVRSTSVLVAGVLLGTLLAHVVGGPLAGFLLAPAGLTELTLGTNPWLAHVASPAALLLVVVGTTLASTRSGVEDSIALTTKE</sequence>
<keyword evidence="9" id="KW-1185">Reference proteome</keyword>
<evidence type="ECO:0000256" key="5">
    <source>
        <dbReference type="ARBA" id="ARBA00023136"/>
    </source>
</evidence>
<keyword evidence="2" id="KW-1003">Cell membrane</keyword>
<keyword evidence="4 6" id="KW-1133">Transmembrane helix</keyword>
<keyword evidence="3 6" id="KW-0812">Transmembrane</keyword>
<evidence type="ECO:0000313" key="8">
    <source>
        <dbReference type="EMBL" id="TRY20015.1"/>
    </source>
</evidence>
<evidence type="ECO:0000259" key="7">
    <source>
        <dbReference type="Pfam" id="PF02687"/>
    </source>
</evidence>
<dbReference type="Pfam" id="PF02687">
    <property type="entry name" value="FtsX"/>
    <property type="match status" value="2"/>
</dbReference>
<accession>A0A553K5M8</accession>
<feature type="transmembrane region" description="Helical" evidence="6">
    <location>
        <begin position="320"/>
        <end position="339"/>
    </location>
</feature>